<sequence length="62" mass="7508">MGEENTFIKVTSIEDAEFTIYSKKYNNPIELLEKLYRIRNEKSLSNEEKNKKVQKIMKEYME</sequence>
<keyword evidence="3" id="KW-1185">Reference proteome</keyword>
<accession>A0AAC9WGJ4</accession>
<dbReference type="RefSeq" id="WP_070970976.1">
    <property type="nucleotide sequence ID" value="NZ_CP017603.1"/>
</dbReference>
<evidence type="ECO:0000313" key="2">
    <source>
        <dbReference type="EMBL" id="ARE88017.1"/>
    </source>
</evidence>
<dbReference type="Proteomes" id="UP000192478">
    <property type="component" value="Chromosome"/>
</dbReference>
<reference evidence="1 3" key="1">
    <citation type="submission" date="2016-10" db="EMBL/GenBank/DDBJ databases">
        <title>Complete Genome Sequence of Acetogen Clostridium formicoaceticum ATCC 27076.</title>
        <authorList>
            <person name="Bao T."/>
            <person name="Cheng C."/>
            <person name="Zhao J."/>
            <person name="Yang S.-T."/>
            <person name="Wang J."/>
            <person name="Wang M."/>
        </authorList>
    </citation>
    <scope>NUCLEOTIDE SEQUENCE [LARGE SCALE GENOMIC DNA]</scope>
    <source>
        <strain evidence="1 3">ATCC 27076</strain>
    </source>
</reference>
<evidence type="ECO:0000313" key="3">
    <source>
        <dbReference type="Proteomes" id="UP000177894"/>
    </source>
</evidence>
<dbReference type="EMBL" id="CP020559">
    <property type="protein sequence ID" value="ARE88017.1"/>
    <property type="molecule type" value="Genomic_DNA"/>
</dbReference>
<dbReference type="Proteomes" id="UP000177894">
    <property type="component" value="Chromosome"/>
</dbReference>
<evidence type="ECO:0000313" key="4">
    <source>
        <dbReference type="Proteomes" id="UP000192478"/>
    </source>
</evidence>
<dbReference type="KEGG" id="cfm:BJL90_17325"/>
<organism evidence="2 4">
    <name type="scientific">Clostridium formicaceticum</name>
    <dbReference type="NCBI Taxonomy" id="1497"/>
    <lineage>
        <taxon>Bacteria</taxon>
        <taxon>Bacillati</taxon>
        <taxon>Bacillota</taxon>
        <taxon>Clostridia</taxon>
        <taxon>Eubacteriales</taxon>
        <taxon>Clostridiaceae</taxon>
        <taxon>Clostridium</taxon>
    </lineage>
</organism>
<dbReference type="AlphaFoldDB" id="A0AAC9WGJ4"/>
<gene>
    <name evidence="1" type="ORF">BJL90_17325</name>
    <name evidence="2" type="ORF">CLFO_24180</name>
</gene>
<name>A0AAC9WGJ4_9CLOT</name>
<proteinExistence type="predicted"/>
<protein>
    <submittedName>
        <fullName evidence="2">Uncharacterized protein</fullName>
    </submittedName>
</protein>
<dbReference type="EMBL" id="CP017603">
    <property type="protein sequence ID" value="AOY77459.1"/>
    <property type="molecule type" value="Genomic_DNA"/>
</dbReference>
<evidence type="ECO:0000313" key="1">
    <source>
        <dbReference type="EMBL" id="AOY77459.1"/>
    </source>
</evidence>
<reference evidence="2 4" key="2">
    <citation type="submission" date="2017-03" db="EMBL/GenBank/DDBJ databases">
        <title>Complete sequence of Clostridium formicaceticum DSM 92.</title>
        <authorList>
            <person name="Poehlein A."/>
            <person name="Karl M."/>
            <person name="Bengelsdorf F.R."/>
            <person name="Duerre P."/>
            <person name="Daniel R."/>
        </authorList>
    </citation>
    <scope>NUCLEOTIDE SEQUENCE [LARGE SCALE GENOMIC DNA]</scope>
    <source>
        <strain evidence="2 4">DSM 92</strain>
    </source>
</reference>